<dbReference type="SUPFAM" id="SSF47266">
    <property type="entry name" value="4-helical cytokines"/>
    <property type="match status" value="1"/>
</dbReference>
<feature type="signal peptide" evidence="1">
    <location>
        <begin position="1"/>
        <end position="19"/>
    </location>
</feature>
<dbReference type="Ensembl" id="ENSXCOT00000020277.1">
    <property type="protein sequence ID" value="ENSXCOP00000020030.1"/>
    <property type="gene ID" value="ENSXCOG00000015037.1"/>
</dbReference>
<keyword evidence="3" id="KW-1185">Reference proteome</keyword>
<protein>
    <recommendedName>
        <fullName evidence="4">Interleukin</fullName>
    </recommendedName>
</protein>
<evidence type="ECO:0000256" key="1">
    <source>
        <dbReference type="SAM" id="SignalP"/>
    </source>
</evidence>
<name>A0A3B5M928_9TELE</name>
<feature type="chain" id="PRO_5017353300" description="Interleukin" evidence="1">
    <location>
        <begin position="20"/>
        <end position="146"/>
    </location>
</feature>
<keyword evidence="1" id="KW-0732">Signal</keyword>
<dbReference type="AlphaFoldDB" id="A0A3B5M928"/>
<accession>A0A3B5M928</accession>
<organism evidence="2 3">
    <name type="scientific">Xiphophorus couchianus</name>
    <name type="common">Monterrey platyfish</name>
    <dbReference type="NCBI Taxonomy" id="32473"/>
    <lineage>
        <taxon>Eukaryota</taxon>
        <taxon>Metazoa</taxon>
        <taxon>Chordata</taxon>
        <taxon>Craniata</taxon>
        <taxon>Vertebrata</taxon>
        <taxon>Euteleostomi</taxon>
        <taxon>Actinopterygii</taxon>
        <taxon>Neopterygii</taxon>
        <taxon>Teleostei</taxon>
        <taxon>Neoteleostei</taxon>
        <taxon>Acanthomorphata</taxon>
        <taxon>Ovalentaria</taxon>
        <taxon>Atherinomorphae</taxon>
        <taxon>Cyprinodontiformes</taxon>
        <taxon>Poeciliidae</taxon>
        <taxon>Poeciliinae</taxon>
        <taxon>Xiphophorus</taxon>
    </lineage>
</organism>
<dbReference type="InterPro" id="IPR009079">
    <property type="entry name" value="4_helix_cytokine-like_core"/>
</dbReference>
<sequence length="146" mass="16537">MENFMRIAFWIFTLSVTLSDCHPTLPNIISDFNIKFMKKLACVSIFFPNILNIFSVLECIFIELNGTAAVECEDPEDRIGDGLTTLQRKIDTMTNDPAPSNPSACACERWPQKSFIEFLETYESLLQKENEAAAGRLNRHFGAHKA</sequence>
<reference evidence="2" key="2">
    <citation type="submission" date="2025-09" db="UniProtKB">
        <authorList>
            <consortium name="Ensembl"/>
        </authorList>
    </citation>
    <scope>IDENTIFICATION</scope>
</reference>
<dbReference type="GeneTree" id="ENSGT00940000177064"/>
<proteinExistence type="predicted"/>
<evidence type="ECO:0000313" key="2">
    <source>
        <dbReference type="Ensembl" id="ENSXCOP00000020030.1"/>
    </source>
</evidence>
<evidence type="ECO:0000313" key="3">
    <source>
        <dbReference type="Proteomes" id="UP000261380"/>
    </source>
</evidence>
<dbReference type="Gene3D" id="1.20.1250.70">
    <property type="entry name" value="Interleukin-15/Interleukin-21"/>
    <property type="match status" value="1"/>
</dbReference>
<dbReference type="Proteomes" id="UP000261380">
    <property type="component" value="Unplaced"/>
</dbReference>
<reference evidence="2" key="1">
    <citation type="submission" date="2025-08" db="UniProtKB">
        <authorList>
            <consortium name="Ensembl"/>
        </authorList>
    </citation>
    <scope>IDENTIFICATION</scope>
</reference>
<evidence type="ECO:0008006" key="4">
    <source>
        <dbReference type="Google" id="ProtNLM"/>
    </source>
</evidence>